<evidence type="ECO:0000313" key="2">
    <source>
        <dbReference type="Proteomes" id="UP000800200"/>
    </source>
</evidence>
<dbReference type="EMBL" id="ML994622">
    <property type="protein sequence ID" value="KAF2188817.1"/>
    <property type="molecule type" value="Genomic_DNA"/>
</dbReference>
<dbReference type="AlphaFoldDB" id="A0A6A6EA24"/>
<accession>A0A6A6EA24</accession>
<sequence>MDRHLCHINTQEKRVNGLDSRVKGIDTEIQPGAFASARRDININKTCCEQLDKVAKRQYGDIKEVKGDLSLKADKSNYQKLRDEREVKQCQANAQATKDELNRRSDGLDKILDVFDKKLSQAQEIEKKHYANQNQALQTRTEQVEGRHRRLTTNLTTHTTQIGALKSEYQSFERKLRGDLKHNQETIKLQQGTLETAFTNYCGRLEGLTSQFDKFEISLQSKLSEVKQEAQESISQRVQQVPDMQKLEEKFDKEKASVGAAIHRINRALSNQPTLEALQRCINNSVATGLTAMSSAAATSPSAPFLHD</sequence>
<proteinExistence type="predicted"/>
<name>A0A6A6EA24_9PEZI</name>
<protein>
    <submittedName>
        <fullName evidence="1">Uncharacterized protein</fullName>
    </submittedName>
</protein>
<gene>
    <name evidence="1" type="ORF">K469DRAFT_684124</name>
</gene>
<evidence type="ECO:0000313" key="1">
    <source>
        <dbReference type="EMBL" id="KAF2188817.1"/>
    </source>
</evidence>
<reference evidence="1" key="1">
    <citation type="journal article" date="2020" name="Stud. Mycol.">
        <title>101 Dothideomycetes genomes: a test case for predicting lifestyles and emergence of pathogens.</title>
        <authorList>
            <person name="Haridas S."/>
            <person name="Albert R."/>
            <person name="Binder M."/>
            <person name="Bloem J."/>
            <person name="Labutti K."/>
            <person name="Salamov A."/>
            <person name="Andreopoulos B."/>
            <person name="Baker S."/>
            <person name="Barry K."/>
            <person name="Bills G."/>
            <person name="Bluhm B."/>
            <person name="Cannon C."/>
            <person name="Castanera R."/>
            <person name="Culley D."/>
            <person name="Daum C."/>
            <person name="Ezra D."/>
            <person name="Gonzalez J."/>
            <person name="Henrissat B."/>
            <person name="Kuo A."/>
            <person name="Liang C."/>
            <person name="Lipzen A."/>
            <person name="Lutzoni F."/>
            <person name="Magnuson J."/>
            <person name="Mondo S."/>
            <person name="Nolan M."/>
            <person name="Ohm R."/>
            <person name="Pangilinan J."/>
            <person name="Park H.-J."/>
            <person name="Ramirez L."/>
            <person name="Alfaro M."/>
            <person name="Sun H."/>
            <person name="Tritt A."/>
            <person name="Yoshinaga Y."/>
            <person name="Zwiers L.-H."/>
            <person name="Turgeon B."/>
            <person name="Goodwin S."/>
            <person name="Spatafora J."/>
            <person name="Crous P."/>
            <person name="Grigoriev I."/>
        </authorList>
    </citation>
    <scope>NUCLEOTIDE SEQUENCE</scope>
    <source>
        <strain evidence="1">CBS 207.26</strain>
    </source>
</reference>
<keyword evidence="2" id="KW-1185">Reference proteome</keyword>
<dbReference type="Proteomes" id="UP000800200">
    <property type="component" value="Unassembled WGS sequence"/>
</dbReference>
<organism evidence="1 2">
    <name type="scientific">Zopfia rhizophila CBS 207.26</name>
    <dbReference type="NCBI Taxonomy" id="1314779"/>
    <lineage>
        <taxon>Eukaryota</taxon>
        <taxon>Fungi</taxon>
        <taxon>Dikarya</taxon>
        <taxon>Ascomycota</taxon>
        <taxon>Pezizomycotina</taxon>
        <taxon>Dothideomycetes</taxon>
        <taxon>Dothideomycetes incertae sedis</taxon>
        <taxon>Zopfiaceae</taxon>
        <taxon>Zopfia</taxon>
    </lineage>
</organism>